<dbReference type="GO" id="GO:0042597">
    <property type="term" value="C:periplasmic space"/>
    <property type="evidence" value="ECO:0007669"/>
    <property type="project" value="UniProtKB-SubCell"/>
</dbReference>
<evidence type="ECO:0000256" key="2">
    <source>
        <dbReference type="ARBA" id="ARBA00022729"/>
    </source>
</evidence>
<dbReference type="PANTHER" id="PTHR39210:SF1">
    <property type="entry name" value="HEPARIN-SULFATE LYASE"/>
    <property type="match status" value="1"/>
</dbReference>
<dbReference type="Pfam" id="PF07940">
    <property type="entry name" value="Hepar_II_III_C"/>
    <property type="match status" value="1"/>
</dbReference>
<dbReference type="PANTHER" id="PTHR39210">
    <property type="entry name" value="HEPARIN-SULFATE LYASE"/>
    <property type="match status" value="1"/>
</dbReference>
<evidence type="ECO:0000313" key="7">
    <source>
        <dbReference type="Proteomes" id="UP000178606"/>
    </source>
</evidence>
<keyword evidence="2" id="KW-0732">Signal</keyword>
<dbReference type="Proteomes" id="UP000178606">
    <property type="component" value="Unassembled WGS sequence"/>
</dbReference>
<evidence type="ECO:0000256" key="3">
    <source>
        <dbReference type="ARBA" id="ARBA00022764"/>
    </source>
</evidence>
<organism evidence="6 7">
    <name type="scientific">Handelsmanbacteria sp. (strain RIFCSPLOWO2_12_FULL_64_10)</name>
    <dbReference type="NCBI Taxonomy" id="1817868"/>
    <lineage>
        <taxon>Bacteria</taxon>
        <taxon>Candidatus Handelsmaniibacteriota</taxon>
    </lineage>
</organism>
<name>A0A1F6C7I5_HANXR</name>
<sequence length="906" mass="100378">MASVRKPVLSLSSRLGDVEQIRQRVEPALALSESETLRLIPERSGIYFVGCPNCDGGTQEGQISWTIERPDEVFCRFCGMRFPNEKFPENRVLRVKNPLGEVQKYPCYEAPTPPPRPRPASAPQTEPKEGYRYFFQAKGWYLAREYFADAAHNLAALYHLTGDRSCARRAALILDRFAQVYPGYCVHYDLPFIQKIIFSGDQGFPYPVESYRAARWSWWAYMDIPEDLIRAYDLIRDSGEMDEAMQRRVEDDLLRASVSFVRALPVALGNMDPTLLRGLIVAGRALGEPDYIHDAVDRIGRLVRGQFFVDGMWREGAVAYHNQTVGGLSQLIDLLKGYSDPSDYIHPGDREHYRDLDLIGRFPILEKARRIPEILKYPSGQVVAFHDTWVRERGREGRRTTEAPATEVSGPALLTGVGHARLGRGRGPHQMQAHLHFSGGYGHQHADTLSLTLFSHGQERLSDIGYTHTRHRCWTICTLSHSTVMVDGEDQARGSERQPSDGNLLLYAPGDETFQAVEAGGERAYPGVTKVYRRMLVMVGVSPEEAYVVDLFRVSGGRRHDYTLVGDANHDGALETDLPRSRYGDTMLPAEVKVRFPTGESVAGDAEGHNIAYAFVRDVQRAAPSGVWTATFTSEGGGWVATSREQQAGRAAVRVHGVPEPGTELFFGVAPSIRRAGEDDGKVDDFTMPMLIARREGRGLISTYLSVLEPFEGHHFIDKIEPLALEGGAPGDVGLRITCGYRTDYLICAEDGDRTVRAGDLVLQGRLGFVRERGGKVERMTLVGGTTLERGSLRLIGEGVIEGKILGILRRAKGDPVDGLVVEVPLPKGDRLKGLTVIVRDGAGFTYGYGVSGVSERGGRTALELGDDPGFEVEPDGTGRHCYFPGRSWTGENRFEIANVTTAEYE</sequence>
<comment type="caution">
    <text evidence="6">The sequence shown here is derived from an EMBL/GenBank/DDBJ whole genome shotgun (WGS) entry which is preliminary data.</text>
</comment>
<dbReference type="GO" id="GO:0016829">
    <property type="term" value="F:lyase activity"/>
    <property type="evidence" value="ECO:0007669"/>
    <property type="project" value="UniProtKB-KW"/>
</dbReference>
<protein>
    <recommendedName>
        <fullName evidence="5">Heparinase II/III-like C-terminal domain-containing protein</fullName>
    </recommendedName>
</protein>
<evidence type="ECO:0000259" key="5">
    <source>
        <dbReference type="Pfam" id="PF07940"/>
    </source>
</evidence>
<dbReference type="Gene3D" id="2.70.98.70">
    <property type="match status" value="1"/>
</dbReference>
<dbReference type="EMBL" id="MFKF01000386">
    <property type="protein sequence ID" value="OGG45116.1"/>
    <property type="molecule type" value="Genomic_DNA"/>
</dbReference>
<gene>
    <name evidence="6" type="ORF">A3F84_11865</name>
</gene>
<reference evidence="6 7" key="1">
    <citation type="journal article" date="2016" name="Nat. Commun.">
        <title>Thousands of microbial genomes shed light on interconnected biogeochemical processes in an aquifer system.</title>
        <authorList>
            <person name="Anantharaman K."/>
            <person name="Brown C.T."/>
            <person name="Hug L.A."/>
            <person name="Sharon I."/>
            <person name="Castelle C.J."/>
            <person name="Probst A.J."/>
            <person name="Thomas B.C."/>
            <person name="Singh A."/>
            <person name="Wilkins M.J."/>
            <person name="Karaoz U."/>
            <person name="Brodie E.L."/>
            <person name="Williams K.H."/>
            <person name="Hubbard S.S."/>
            <person name="Banfield J.F."/>
        </authorList>
    </citation>
    <scope>NUCLEOTIDE SEQUENCE [LARGE SCALE GENOMIC DNA]</scope>
    <source>
        <strain evidence="7">RIFCSPLOWO2_12_FULL_64_10</strain>
    </source>
</reference>
<keyword evidence="4" id="KW-0456">Lyase</keyword>
<keyword evidence="3" id="KW-0574">Periplasm</keyword>
<feature type="domain" description="Heparinase II/III-like C-terminal" evidence="5">
    <location>
        <begin position="438"/>
        <end position="646"/>
    </location>
</feature>
<comment type="subcellular location">
    <subcellularLocation>
        <location evidence="1">Periplasm</location>
    </subcellularLocation>
</comment>
<evidence type="ECO:0000256" key="1">
    <source>
        <dbReference type="ARBA" id="ARBA00004418"/>
    </source>
</evidence>
<proteinExistence type="predicted"/>
<evidence type="ECO:0000313" key="6">
    <source>
        <dbReference type="EMBL" id="OGG45116.1"/>
    </source>
</evidence>
<dbReference type="InterPro" id="IPR012480">
    <property type="entry name" value="Hepar_II_III_C"/>
</dbReference>
<dbReference type="Gene3D" id="1.50.10.100">
    <property type="entry name" value="Chondroitin AC/alginate lyase"/>
    <property type="match status" value="1"/>
</dbReference>
<dbReference type="InterPro" id="IPR008929">
    <property type="entry name" value="Chondroitin_lyas"/>
</dbReference>
<evidence type="ECO:0000256" key="4">
    <source>
        <dbReference type="ARBA" id="ARBA00023239"/>
    </source>
</evidence>
<accession>A0A1F6C7I5</accession>
<dbReference type="AlphaFoldDB" id="A0A1F6C7I5"/>
<dbReference type="SUPFAM" id="SSF48230">
    <property type="entry name" value="Chondroitin AC/alginate lyase"/>
    <property type="match status" value="1"/>
</dbReference>